<evidence type="ECO:0000313" key="3">
    <source>
        <dbReference type="EMBL" id="KFI88112.1"/>
    </source>
</evidence>
<gene>
    <name evidence="3" type="ORF">BRUM_1853</name>
</gene>
<evidence type="ECO:0000313" key="4">
    <source>
        <dbReference type="Proteomes" id="UP000029078"/>
    </source>
</evidence>
<dbReference type="Gene3D" id="3.40.50.300">
    <property type="entry name" value="P-loop containing nucleotide triphosphate hydrolases"/>
    <property type="match status" value="2"/>
</dbReference>
<dbReference type="EMBL" id="JGZL01000011">
    <property type="protein sequence ID" value="KFI88112.1"/>
    <property type="molecule type" value="Genomic_DNA"/>
</dbReference>
<dbReference type="GO" id="GO:0006289">
    <property type="term" value="P:nucleotide-excision repair"/>
    <property type="evidence" value="ECO:0007669"/>
    <property type="project" value="TreeGrafter"/>
</dbReference>
<dbReference type="PANTHER" id="PTHR47957">
    <property type="entry name" value="ATP-DEPENDENT HELICASE HRQ1"/>
    <property type="match status" value="1"/>
</dbReference>
<dbReference type="SUPFAM" id="SSF52540">
    <property type="entry name" value="P-loop containing nucleoside triphosphate hydrolases"/>
    <property type="match status" value="2"/>
</dbReference>
<dbReference type="InterPro" id="IPR027417">
    <property type="entry name" value="P-loop_NTPase"/>
</dbReference>
<dbReference type="GO" id="GO:0036297">
    <property type="term" value="P:interstrand cross-link repair"/>
    <property type="evidence" value="ECO:0007669"/>
    <property type="project" value="TreeGrafter"/>
</dbReference>
<dbReference type="Pfam" id="PF00271">
    <property type="entry name" value="Helicase_C"/>
    <property type="match status" value="1"/>
</dbReference>
<keyword evidence="3" id="KW-0547">Nucleotide-binding</keyword>
<evidence type="ECO:0000259" key="2">
    <source>
        <dbReference type="Pfam" id="PF00271"/>
    </source>
</evidence>
<feature type="compositionally biased region" description="Acidic residues" evidence="1">
    <location>
        <begin position="94"/>
        <end position="108"/>
    </location>
</feature>
<dbReference type="PANTHER" id="PTHR47957:SF3">
    <property type="entry name" value="ATP-DEPENDENT HELICASE HRQ1"/>
    <property type="match status" value="1"/>
</dbReference>
<dbReference type="RefSeq" id="WP_160257600.1">
    <property type="nucleotide sequence ID" value="NZ_JGZL01000011.1"/>
</dbReference>
<feature type="region of interest" description="Disordered" evidence="1">
    <location>
        <begin position="89"/>
        <end position="138"/>
    </location>
</feature>
<accession>A0A087CXW2</accession>
<protein>
    <submittedName>
        <fullName evidence="3">Helicase domain-containing protein</fullName>
    </submittedName>
</protein>
<keyword evidence="4" id="KW-1185">Reference proteome</keyword>
<keyword evidence="3" id="KW-0347">Helicase</keyword>
<evidence type="ECO:0000256" key="1">
    <source>
        <dbReference type="SAM" id="MobiDB-lite"/>
    </source>
</evidence>
<sequence length="1123" mass="125404">MKAGEKENEAVESRQWLVEGLRRHLVGPLATGDSASLGYTNTPKVVPALETFKEDGKRDIGALLDSDGEEILRDPPLKVYRIGILNASKTSKEQDDDEEGGQDELDFGDESKPRRKSKNDFVPDRDDDEEHDKEHTESNAVIGVTFRIPDFNPPVIELEFSAARYEHVSQYWIRRPIRWSVEADLGRGNQIFGIPVKDGCRAEAGLSIRHVGESLYCTVWAANRSDPASSNQKANERSLFQCRLVCSGLRELLPLPGAMDGSDLSLSYSDSPVYVAGHGCAATEYDGNTKVRTESFPVVKVFKPDMCDVGVDFKMMDFAQMNKKAEEAVSALVEQYETWIGEQAMRADSMGIDGHSDYPDRQIRKQLDFLERIRQGWRLVNSDEDAGLCFGLANEAMALQRAAVQSKRRAMDSKYYPKIKELAGQARWRPFQMAFLLASIPSLLERKPEADVIWMPTGGGKTEAYFGLAAFAILHERLTLRKKGLRQCKGVKVLMRYTLRLLTSQQFQRASSLICALELIRRAHKEEFGLAPVSIGAWLGGAVTPNSENQALTVLKNALSKGMPVSRFLTTQCPWCGAEMDRQVDGSHLSGYMLDNQTLLPFCPDRRCPFGLEQSSGEGLPIHVVDDQIYAKCPDFIVATVDKTVRLAWRTDNAERLFGLAKGKNGEVKRVTNPPALFIQDELHLIEGPLGSIYGGLESVFESLCEEKDGTRPYVVASTATTRDYENQIRRLYGREACLVPPAGVSSKDNFFASIGKDSEYKEYVGFSPAIGTSEDNQRYPMSVIAYLVGVMRNRGMLNDPWWTNVAFFSSRWTLARLESSVDSKMRMDLRTLRRRTGLDSGLPKDGKTLASRSMSMRKEITAVATENVGATLNLLGVDNSAKNCVDLCYATSMIEVGLDVDRLGLMTVVGMPKNFSQYIQVTGRVGRRTTSPAIILVVHNRGNRRDQSYFESFIQNHDRLYVAVEATSVTPMAGKAVRRWLSTALTMLIRSLGAGWPGYVKEQAEEKAGYAKRLISGWFSSTVDDSEELERFQANLETEYSKLMNTLQHADDGIQWILRDGGSQFLRGYGDDAPAEHRDEAHWDILQSMRTVEGDAGFSPAVRSLRPVYSIQNHEDGEDEAW</sequence>
<dbReference type="Proteomes" id="UP000029078">
    <property type="component" value="Unassembled WGS sequence"/>
</dbReference>
<dbReference type="CDD" id="cd18785">
    <property type="entry name" value="SF2_C"/>
    <property type="match status" value="1"/>
</dbReference>
<organism evidence="3 4">
    <name type="scientific">Bifidobacterium ruminantium</name>
    <dbReference type="NCBI Taxonomy" id="78346"/>
    <lineage>
        <taxon>Bacteria</taxon>
        <taxon>Bacillati</taxon>
        <taxon>Actinomycetota</taxon>
        <taxon>Actinomycetes</taxon>
        <taxon>Bifidobacteriales</taxon>
        <taxon>Bifidobacteriaceae</taxon>
        <taxon>Bifidobacterium</taxon>
    </lineage>
</organism>
<name>A0A087CXW2_BIFRU</name>
<proteinExistence type="predicted"/>
<dbReference type="InterPro" id="IPR001650">
    <property type="entry name" value="Helicase_C-like"/>
</dbReference>
<feature type="domain" description="Helicase C-terminal" evidence="2">
    <location>
        <begin position="883"/>
        <end position="929"/>
    </location>
</feature>
<keyword evidence="3" id="KW-0378">Hydrolase</keyword>
<dbReference type="AlphaFoldDB" id="A0A087CXW2"/>
<dbReference type="GO" id="GO:0043138">
    <property type="term" value="F:3'-5' DNA helicase activity"/>
    <property type="evidence" value="ECO:0007669"/>
    <property type="project" value="TreeGrafter"/>
</dbReference>
<dbReference type="eggNOG" id="COG1111">
    <property type="taxonomic scope" value="Bacteria"/>
</dbReference>
<dbReference type="STRING" id="78346.BRUM_1853"/>
<comment type="caution">
    <text evidence="3">The sequence shown here is derived from an EMBL/GenBank/DDBJ whole genome shotgun (WGS) entry which is preliminary data.</text>
</comment>
<keyword evidence="3" id="KW-0067">ATP-binding</keyword>
<reference evidence="3 4" key="1">
    <citation type="submission" date="2014-03" db="EMBL/GenBank/DDBJ databases">
        <title>Genomics of Bifidobacteria.</title>
        <authorList>
            <person name="Ventura M."/>
            <person name="Milani C."/>
            <person name="Lugli G.A."/>
        </authorList>
    </citation>
    <scope>NUCLEOTIDE SEQUENCE [LARGE SCALE GENOMIC DNA]</scope>
    <source>
        <strain evidence="3 4">LMG 21811</strain>
    </source>
</reference>